<sequence>MDCGHRRVHRQWSGQVVMEDCVRGEDQLGTTNQRRSICFFSALLCCFEFLRSELRTPQSATAASSLQPLLFALDFRFLHHHRFVSLFLRTSYLASSSTLPSSFQFCCGVN</sequence>
<dbReference type="AlphaFoldDB" id="A0AAV6NN89"/>
<evidence type="ECO:0000313" key="2">
    <source>
        <dbReference type="Proteomes" id="UP000685013"/>
    </source>
</evidence>
<reference evidence="1 2" key="1">
    <citation type="journal article" date="2021" name="Hortic Res">
        <title>The domestication of Cucurbita argyrosperma as revealed by the genome of its wild relative.</title>
        <authorList>
            <person name="Barrera-Redondo J."/>
            <person name="Sanchez-de la Vega G."/>
            <person name="Aguirre-Liguori J.A."/>
            <person name="Castellanos-Morales G."/>
            <person name="Gutierrez-Guerrero Y.T."/>
            <person name="Aguirre-Dugua X."/>
            <person name="Aguirre-Planter E."/>
            <person name="Tenaillon M.I."/>
            <person name="Lira-Saade R."/>
            <person name="Eguiarte L.E."/>
        </authorList>
    </citation>
    <scope>NUCLEOTIDE SEQUENCE [LARGE SCALE GENOMIC DNA]</scope>
    <source>
        <strain evidence="1">JBR-2021</strain>
    </source>
</reference>
<feature type="non-terminal residue" evidence="1">
    <location>
        <position position="1"/>
    </location>
</feature>
<comment type="caution">
    <text evidence="1">The sequence shown here is derived from an EMBL/GenBank/DDBJ whole genome shotgun (WGS) entry which is preliminary data.</text>
</comment>
<protein>
    <submittedName>
        <fullName evidence="1">Uncharacterized protein</fullName>
    </submittedName>
</protein>
<name>A0AAV6NN89_9ROSI</name>
<dbReference type="Proteomes" id="UP000685013">
    <property type="component" value="Chromosome 4"/>
</dbReference>
<accession>A0AAV6NN89</accession>
<proteinExistence type="predicted"/>
<evidence type="ECO:0000313" key="1">
    <source>
        <dbReference type="EMBL" id="KAG6600326.1"/>
    </source>
</evidence>
<organism evidence="1 2">
    <name type="scientific">Cucurbita argyrosperma subsp. sororia</name>
    <dbReference type="NCBI Taxonomy" id="37648"/>
    <lineage>
        <taxon>Eukaryota</taxon>
        <taxon>Viridiplantae</taxon>
        <taxon>Streptophyta</taxon>
        <taxon>Embryophyta</taxon>
        <taxon>Tracheophyta</taxon>
        <taxon>Spermatophyta</taxon>
        <taxon>Magnoliopsida</taxon>
        <taxon>eudicotyledons</taxon>
        <taxon>Gunneridae</taxon>
        <taxon>Pentapetalae</taxon>
        <taxon>rosids</taxon>
        <taxon>fabids</taxon>
        <taxon>Cucurbitales</taxon>
        <taxon>Cucurbitaceae</taxon>
        <taxon>Cucurbiteae</taxon>
        <taxon>Cucurbita</taxon>
    </lineage>
</organism>
<gene>
    <name evidence="1" type="ORF">SDJN03_05559</name>
</gene>
<dbReference type="EMBL" id="JAGKQH010000004">
    <property type="protein sequence ID" value="KAG6600326.1"/>
    <property type="molecule type" value="Genomic_DNA"/>
</dbReference>
<keyword evidence="2" id="KW-1185">Reference proteome</keyword>